<dbReference type="NCBIfam" id="TIGR02453">
    <property type="entry name" value="TIGR02453 family protein"/>
    <property type="match status" value="1"/>
</dbReference>
<organism evidence="1 2">
    <name type="scientific">Candidatus Rhodobacter oscarellae</name>
    <dbReference type="NCBI Taxonomy" id="1675527"/>
    <lineage>
        <taxon>Bacteria</taxon>
        <taxon>Pseudomonadati</taxon>
        <taxon>Pseudomonadota</taxon>
        <taxon>Alphaproteobacteria</taxon>
        <taxon>Rhodobacterales</taxon>
        <taxon>Rhodobacter group</taxon>
        <taxon>Rhodobacter</taxon>
    </lineage>
</organism>
<dbReference type="PANTHER" id="PTHR36452">
    <property type="entry name" value="CHROMOSOME 12, WHOLE GENOME SHOTGUN SEQUENCE"/>
    <property type="match status" value="1"/>
</dbReference>
<protein>
    <recommendedName>
        <fullName evidence="3">TIGR02453 family protein</fullName>
    </recommendedName>
</protein>
<comment type="caution">
    <text evidence="1">The sequence shown here is derived from an EMBL/GenBank/DDBJ whole genome shotgun (WGS) entry which is preliminary data.</text>
</comment>
<dbReference type="PANTHER" id="PTHR36452:SF1">
    <property type="entry name" value="DUF2461 DOMAIN-CONTAINING PROTEIN"/>
    <property type="match status" value="1"/>
</dbReference>
<dbReference type="RefSeq" id="WP_082152787.1">
    <property type="nucleotide sequence ID" value="NZ_LFTY01000002.1"/>
</dbReference>
<dbReference type="PIRSF" id="PIRSF028451">
    <property type="entry name" value="UCP028451"/>
    <property type="match status" value="1"/>
</dbReference>
<evidence type="ECO:0008006" key="3">
    <source>
        <dbReference type="Google" id="ProtNLM"/>
    </source>
</evidence>
<dbReference type="OrthoDB" id="9794241at2"/>
<reference evidence="1 2" key="1">
    <citation type="submission" date="2015-06" db="EMBL/GenBank/DDBJ databases">
        <title>Draft genome sequence of an Alphaproteobacteria species associated to the Mediterranean sponge Oscarella lobularis.</title>
        <authorList>
            <person name="Jourda C."/>
            <person name="Santini S."/>
            <person name="Claverie J.-M."/>
        </authorList>
    </citation>
    <scope>NUCLEOTIDE SEQUENCE [LARGE SCALE GENOMIC DNA]</scope>
    <source>
        <strain evidence="1">IGS</strain>
    </source>
</reference>
<proteinExistence type="predicted"/>
<dbReference type="Pfam" id="PF09365">
    <property type="entry name" value="DUF2461"/>
    <property type="match status" value="1"/>
</dbReference>
<gene>
    <name evidence="1" type="ORF">AIOL_001645</name>
</gene>
<accession>A0A0J9E1V2</accession>
<dbReference type="InterPro" id="IPR012808">
    <property type="entry name" value="CHP02453"/>
</dbReference>
<dbReference type="EMBL" id="LFTY01000002">
    <property type="protein sequence ID" value="KMW56690.1"/>
    <property type="molecule type" value="Genomic_DNA"/>
</dbReference>
<name>A0A0J9E1V2_9RHOB</name>
<dbReference type="STRING" id="1675527.AIOL_001645"/>
<sequence length="220" mass="24312">MSDGFVALVDRSVAFFAELRDNNTKDFFEPRKDFYTSEIKKPAELLAKVLGGEIGRATGRALKPKLFRIYRDVRFSKDKTPYNAHLHLSWTEPQSGAPAWFFGAAPDYLILGMGLMQIDGPALTRFRALVDAQGDALAADLAKAGAEAGVTISDWGPAPLKRVPKPYEQDHPHAALLKRKAFAAHGPLAPSWREEGLLPAVLRNVSAMLPLWKRLRDGMC</sequence>
<dbReference type="InterPro" id="IPR015996">
    <property type="entry name" value="UCP028451"/>
</dbReference>
<evidence type="ECO:0000313" key="2">
    <source>
        <dbReference type="Proteomes" id="UP000037178"/>
    </source>
</evidence>
<evidence type="ECO:0000313" key="1">
    <source>
        <dbReference type="EMBL" id="KMW56690.1"/>
    </source>
</evidence>
<dbReference type="PATRIC" id="fig|1675527.3.peg.1741"/>
<dbReference type="Proteomes" id="UP000037178">
    <property type="component" value="Unassembled WGS sequence"/>
</dbReference>
<dbReference type="AlphaFoldDB" id="A0A0J9E1V2"/>
<keyword evidence="2" id="KW-1185">Reference proteome</keyword>